<dbReference type="AlphaFoldDB" id="A0A096BKG2"/>
<dbReference type="EMBL" id="AZTB01000002">
    <property type="protein sequence ID" value="KGG81342.1"/>
    <property type="molecule type" value="Genomic_DNA"/>
</dbReference>
<sequence length="61" mass="7233">MLKSNKRKLIDLILLVFCLVILLGIKFLETSHHKNMTSNLQNNGLTQRVFLEEERFWGIKF</sequence>
<reference evidence="1 2" key="1">
    <citation type="submission" date="2013-12" db="EMBL/GenBank/DDBJ databases">
        <title>Draft genome sequence of Caloranaerobacter sp. H53214.</title>
        <authorList>
            <person name="Jiang L.J."/>
            <person name="Shao Z.Z."/>
            <person name="Long M.N."/>
        </authorList>
    </citation>
    <scope>NUCLEOTIDE SEQUENCE [LARGE SCALE GENOMIC DNA]</scope>
    <source>
        <strain evidence="1 2">H53214</strain>
    </source>
</reference>
<dbReference type="Proteomes" id="UP000029622">
    <property type="component" value="Unassembled WGS sequence"/>
</dbReference>
<evidence type="ECO:0000313" key="2">
    <source>
        <dbReference type="Proteomes" id="UP000029622"/>
    </source>
</evidence>
<protein>
    <submittedName>
        <fullName evidence="1">Uncharacterized protein</fullName>
    </submittedName>
</protein>
<comment type="caution">
    <text evidence="1">The sequence shown here is derived from an EMBL/GenBank/DDBJ whole genome shotgun (WGS) entry which is preliminary data.</text>
</comment>
<accession>A0A096BKG2</accession>
<gene>
    <name evidence="1" type="ORF">Y919_00905</name>
</gene>
<dbReference type="RefSeq" id="WP_035161450.1">
    <property type="nucleotide sequence ID" value="NZ_AZTB01000002.1"/>
</dbReference>
<evidence type="ECO:0000313" key="1">
    <source>
        <dbReference type="EMBL" id="KGG81342.1"/>
    </source>
</evidence>
<name>A0A096BKG2_9FIRM</name>
<proteinExistence type="predicted"/>
<organism evidence="1 2">
    <name type="scientific">Caloranaerobacter azorensis H53214</name>
    <dbReference type="NCBI Taxonomy" id="1156417"/>
    <lineage>
        <taxon>Bacteria</taxon>
        <taxon>Bacillati</taxon>
        <taxon>Bacillota</taxon>
        <taxon>Tissierellia</taxon>
        <taxon>Tissierellales</taxon>
        <taxon>Thermohalobacteraceae</taxon>
        <taxon>Caloranaerobacter</taxon>
    </lineage>
</organism>